<keyword evidence="1" id="KW-1133">Transmembrane helix</keyword>
<sequence>MVEEVIPSDAFNKVMIRMIYEVYEMSDNSISVGGTMRYSELNYDRTLTYFALFYAVIPYLLTYAALGILIYQVILIYFPIITAHPVRLKILKYIFSFFVYGVFTQSDLGMSALWFTSFLWICPSVQ</sequence>
<evidence type="ECO:0000256" key="1">
    <source>
        <dbReference type="SAM" id="Phobius"/>
    </source>
</evidence>
<evidence type="ECO:0000313" key="2">
    <source>
        <dbReference type="EMBL" id="GMS93357.1"/>
    </source>
</evidence>
<keyword evidence="3" id="KW-1185">Reference proteome</keyword>
<keyword evidence="1" id="KW-0472">Membrane</keyword>
<accession>A0AAV5TCS5</accession>
<organism evidence="2 3">
    <name type="scientific">Pristionchus entomophagus</name>
    <dbReference type="NCBI Taxonomy" id="358040"/>
    <lineage>
        <taxon>Eukaryota</taxon>
        <taxon>Metazoa</taxon>
        <taxon>Ecdysozoa</taxon>
        <taxon>Nematoda</taxon>
        <taxon>Chromadorea</taxon>
        <taxon>Rhabditida</taxon>
        <taxon>Rhabditina</taxon>
        <taxon>Diplogasteromorpha</taxon>
        <taxon>Diplogasteroidea</taxon>
        <taxon>Neodiplogasteridae</taxon>
        <taxon>Pristionchus</taxon>
    </lineage>
</organism>
<feature type="non-terminal residue" evidence="2">
    <location>
        <position position="126"/>
    </location>
</feature>
<proteinExistence type="predicted"/>
<keyword evidence="1" id="KW-0812">Transmembrane</keyword>
<protein>
    <recommendedName>
        <fullName evidence="4">G protein-coupled receptor</fullName>
    </recommendedName>
</protein>
<feature type="transmembrane region" description="Helical" evidence="1">
    <location>
        <begin position="90"/>
        <end position="121"/>
    </location>
</feature>
<dbReference type="EMBL" id="BTSX01000004">
    <property type="protein sequence ID" value="GMS93357.1"/>
    <property type="molecule type" value="Genomic_DNA"/>
</dbReference>
<gene>
    <name evidence="2" type="ORF">PENTCL1PPCAC_15532</name>
</gene>
<comment type="caution">
    <text evidence="2">The sequence shown here is derived from an EMBL/GenBank/DDBJ whole genome shotgun (WGS) entry which is preliminary data.</text>
</comment>
<reference evidence="2" key="1">
    <citation type="submission" date="2023-10" db="EMBL/GenBank/DDBJ databases">
        <title>Genome assembly of Pristionchus species.</title>
        <authorList>
            <person name="Yoshida K."/>
            <person name="Sommer R.J."/>
        </authorList>
    </citation>
    <scope>NUCLEOTIDE SEQUENCE</scope>
    <source>
        <strain evidence="2">RS0144</strain>
    </source>
</reference>
<dbReference type="AlphaFoldDB" id="A0AAV5TCS5"/>
<evidence type="ECO:0008006" key="4">
    <source>
        <dbReference type="Google" id="ProtNLM"/>
    </source>
</evidence>
<name>A0AAV5TCS5_9BILA</name>
<feature type="transmembrane region" description="Helical" evidence="1">
    <location>
        <begin position="51"/>
        <end position="78"/>
    </location>
</feature>
<evidence type="ECO:0000313" key="3">
    <source>
        <dbReference type="Proteomes" id="UP001432027"/>
    </source>
</evidence>
<dbReference type="Proteomes" id="UP001432027">
    <property type="component" value="Unassembled WGS sequence"/>
</dbReference>